<feature type="region of interest" description="Disordered" evidence="1">
    <location>
        <begin position="177"/>
        <end position="196"/>
    </location>
</feature>
<dbReference type="EMBL" id="BAABGT010000122">
    <property type="protein sequence ID" value="GAA4560349.1"/>
    <property type="molecule type" value="Genomic_DNA"/>
</dbReference>
<accession>A0ABP8S5H2</accession>
<comment type="caution">
    <text evidence="2">The sequence shown here is derived from an EMBL/GenBank/DDBJ whole genome shotgun (WGS) entry which is preliminary data.</text>
</comment>
<organism evidence="2 3">
    <name type="scientific">Pseudonocardia xishanensis</name>
    <dbReference type="NCBI Taxonomy" id="630995"/>
    <lineage>
        <taxon>Bacteria</taxon>
        <taxon>Bacillati</taxon>
        <taxon>Actinomycetota</taxon>
        <taxon>Actinomycetes</taxon>
        <taxon>Pseudonocardiales</taxon>
        <taxon>Pseudonocardiaceae</taxon>
        <taxon>Pseudonocardia</taxon>
    </lineage>
</organism>
<name>A0ABP8S5H2_9PSEU</name>
<sequence>MGIGRLTRLGGGAALVVAVLAGCGAPSQVGSAMIVGDRTVALADVQSSIDLALAHRADITAQAGQDVADSDIARYVVSRETTHELLASAAARAGVSVGEDAVDAALANQDDQSLRLDRILFTGEALRERARDRELAIALAEKYVDRLAVTVDVAAATSREDADAKARVLAAGGPEADRLLADPRSGQAGQTYRAATDPDSATTVVFGVPAGSVVSFQPSPGQGFWLVVRVAQRTTDAAADGAPAGGTIDRSTLASIGERLAQPEGGPVEVNPRFGVWDPVRMAVVAPGQESGSVLSPS</sequence>
<dbReference type="Proteomes" id="UP001501598">
    <property type="component" value="Unassembled WGS sequence"/>
</dbReference>
<dbReference type="RefSeq" id="WP_345428430.1">
    <property type="nucleotide sequence ID" value="NZ_BAABGT010000122.1"/>
</dbReference>
<dbReference type="PROSITE" id="PS51257">
    <property type="entry name" value="PROKAR_LIPOPROTEIN"/>
    <property type="match status" value="1"/>
</dbReference>
<evidence type="ECO:0000256" key="1">
    <source>
        <dbReference type="SAM" id="MobiDB-lite"/>
    </source>
</evidence>
<evidence type="ECO:0008006" key="4">
    <source>
        <dbReference type="Google" id="ProtNLM"/>
    </source>
</evidence>
<gene>
    <name evidence="2" type="ORF">GCM10023175_70150</name>
</gene>
<evidence type="ECO:0000313" key="2">
    <source>
        <dbReference type="EMBL" id="GAA4560349.1"/>
    </source>
</evidence>
<proteinExistence type="predicted"/>
<keyword evidence="3" id="KW-1185">Reference proteome</keyword>
<reference evidence="3" key="1">
    <citation type="journal article" date="2019" name="Int. J. Syst. Evol. Microbiol.">
        <title>The Global Catalogue of Microorganisms (GCM) 10K type strain sequencing project: providing services to taxonomists for standard genome sequencing and annotation.</title>
        <authorList>
            <consortium name="The Broad Institute Genomics Platform"/>
            <consortium name="The Broad Institute Genome Sequencing Center for Infectious Disease"/>
            <person name="Wu L."/>
            <person name="Ma J."/>
        </authorList>
    </citation>
    <scope>NUCLEOTIDE SEQUENCE [LARGE SCALE GENOMIC DNA]</scope>
    <source>
        <strain evidence="3">JCM 17906</strain>
    </source>
</reference>
<evidence type="ECO:0000313" key="3">
    <source>
        <dbReference type="Proteomes" id="UP001501598"/>
    </source>
</evidence>
<protein>
    <recommendedName>
        <fullName evidence="4">SurA-like protein</fullName>
    </recommendedName>
</protein>